<dbReference type="STRING" id="264462.Bd2873"/>
<sequence>MKALATYYLILIAVLAGGYFLPRGPELFPLPKNRHLVFPSQDQIFNPSFPVLASGTQPQFPASEIILQENLFAPFVVLRDQNLSGKNLSKSNLSFADLRGANLQNTDLSAALLYGSKLDGALYNQSTRLPFSFSTARALGMREQP</sequence>
<proteinExistence type="predicted"/>
<dbReference type="RefSeq" id="WP_011165256.1">
    <property type="nucleotide sequence ID" value="NC_005363.1"/>
</dbReference>
<dbReference type="KEGG" id="bba:Bd2873"/>
<keyword evidence="2" id="KW-1185">Reference proteome</keyword>
<dbReference type="eggNOG" id="COG1357">
    <property type="taxonomic scope" value="Bacteria"/>
</dbReference>
<dbReference type="AlphaFoldDB" id="Q6MJA8"/>
<dbReference type="Pfam" id="PF00805">
    <property type="entry name" value="Pentapeptide"/>
    <property type="match status" value="1"/>
</dbReference>
<dbReference type="InterPro" id="IPR001646">
    <property type="entry name" value="5peptide_repeat"/>
</dbReference>
<dbReference type="SUPFAM" id="SSF141571">
    <property type="entry name" value="Pentapeptide repeat-like"/>
    <property type="match status" value="1"/>
</dbReference>
<dbReference type="EMBL" id="BX842654">
    <property type="protein sequence ID" value="CAE80653.1"/>
    <property type="molecule type" value="Genomic_DNA"/>
</dbReference>
<reference evidence="1 2" key="1">
    <citation type="journal article" date="2004" name="Science">
        <title>A predator unmasked: life cycle of Bdellovibrio bacteriovorus from a genomic perspective.</title>
        <authorList>
            <person name="Rendulic S."/>
            <person name="Jagtap P."/>
            <person name="Rosinus A."/>
            <person name="Eppinger M."/>
            <person name="Baar C."/>
            <person name="Lanz C."/>
            <person name="Keller H."/>
            <person name="Lambert C."/>
            <person name="Evans K.J."/>
            <person name="Goesmann A."/>
            <person name="Meyer F."/>
            <person name="Sockett R.E."/>
            <person name="Schuster S.C."/>
        </authorList>
    </citation>
    <scope>NUCLEOTIDE SEQUENCE [LARGE SCALE GENOMIC DNA]</scope>
    <source>
        <strain evidence="2">ATCC 15356 / DSM 50701 / NCIMB 9529 / HD100</strain>
    </source>
</reference>
<dbReference type="GeneID" id="93013746"/>
<dbReference type="Proteomes" id="UP000008080">
    <property type="component" value="Chromosome"/>
</dbReference>
<organism evidence="1 2">
    <name type="scientific">Bdellovibrio bacteriovorus (strain ATCC 15356 / DSM 50701 / NCIMB 9529 / HD100)</name>
    <dbReference type="NCBI Taxonomy" id="264462"/>
    <lineage>
        <taxon>Bacteria</taxon>
        <taxon>Pseudomonadati</taxon>
        <taxon>Bdellovibrionota</taxon>
        <taxon>Bdellovibrionia</taxon>
        <taxon>Bdellovibrionales</taxon>
        <taxon>Pseudobdellovibrionaceae</taxon>
        <taxon>Bdellovibrio</taxon>
    </lineage>
</organism>
<dbReference type="HOGENOM" id="CLU_1783084_0_0_7"/>
<gene>
    <name evidence="1" type="ordered locus">Bd2873</name>
</gene>
<protein>
    <recommendedName>
        <fullName evidence="3">Pentapeptide repeat-containing protein</fullName>
    </recommendedName>
</protein>
<evidence type="ECO:0000313" key="1">
    <source>
        <dbReference type="EMBL" id="CAE80653.1"/>
    </source>
</evidence>
<dbReference type="Gene3D" id="2.160.20.80">
    <property type="entry name" value="E3 ubiquitin-protein ligase SopA"/>
    <property type="match status" value="1"/>
</dbReference>
<accession>Q6MJA8</accession>
<evidence type="ECO:0008006" key="3">
    <source>
        <dbReference type="Google" id="ProtNLM"/>
    </source>
</evidence>
<evidence type="ECO:0000313" key="2">
    <source>
        <dbReference type="Proteomes" id="UP000008080"/>
    </source>
</evidence>
<name>Q6MJA8_BDEBA</name>